<sequence>MKQKILDAVRKHAEGNIARAKTNVDVFLNNPVGVAT</sequence>
<proteinExistence type="predicted"/>
<dbReference type="AlphaFoldDB" id="A0A381YAT6"/>
<feature type="non-terminal residue" evidence="1">
    <location>
        <position position="36"/>
    </location>
</feature>
<accession>A0A381YAT6</accession>
<evidence type="ECO:0000313" key="1">
    <source>
        <dbReference type="EMBL" id="SVA74148.1"/>
    </source>
</evidence>
<protein>
    <submittedName>
        <fullName evidence="1">Uncharacterized protein</fullName>
    </submittedName>
</protein>
<name>A0A381YAT6_9ZZZZ</name>
<reference evidence="1" key="1">
    <citation type="submission" date="2018-05" db="EMBL/GenBank/DDBJ databases">
        <authorList>
            <person name="Lanie J.A."/>
            <person name="Ng W.-L."/>
            <person name="Kazmierczak K.M."/>
            <person name="Andrzejewski T.M."/>
            <person name="Davidsen T.M."/>
            <person name="Wayne K.J."/>
            <person name="Tettelin H."/>
            <person name="Glass J.I."/>
            <person name="Rusch D."/>
            <person name="Podicherti R."/>
            <person name="Tsui H.-C.T."/>
            <person name="Winkler M.E."/>
        </authorList>
    </citation>
    <scope>NUCLEOTIDE SEQUENCE</scope>
</reference>
<dbReference type="EMBL" id="UINC01017790">
    <property type="protein sequence ID" value="SVA74148.1"/>
    <property type="molecule type" value="Genomic_DNA"/>
</dbReference>
<organism evidence="1">
    <name type="scientific">marine metagenome</name>
    <dbReference type="NCBI Taxonomy" id="408172"/>
    <lineage>
        <taxon>unclassified sequences</taxon>
        <taxon>metagenomes</taxon>
        <taxon>ecological metagenomes</taxon>
    </lineage>
</organism>
<gene>
    <name evidence="1" type="ORF">METZ01_LOCUS127002</name>
</gene>